<reference evidence="3 4" key="1">
    <citation type="journal article" date="2020" name="Mol. Plant">
        <title>The Chromosome-Based Rubber Tree Genome Provides New Insights into Spurge Genome Evolution and Rubber Biosynthesis.</title>
        <authorList>
            <person name="Liu J."/>
            <person name="Shi C."/>
            <person name="Shi C.C."/>
            <person name="Li W."/>
            <person name="Zhang Q.J."/>
            <person name="Zhang Y."/>
            <person name="Li K."/>
            <person name="Lu H.F."/>
            <person name="Shi C."/>
            <person name="Zhu S.T."/>
            <person name="Xiao Z.Y."/>
            <person name="Nan H."/>
            <person name="Yue Y."/>
            <person name="Zhu X.G."/>
            <person name="Wu Y."/>
            <person name="Hong X.N."/>
            <person name="Fan G.Y."/>
            <person name="Tong Y."/>
            <person name="Zhang D."/>
            <person name="Mao C.L."/>
            <person name="Liu Y.L."/>
            <person name="Hao S.J."/>
            <person name="Liu W.Q."/>
            <person name="Lv M.Q."/>
            <person name="Zhang H.B."/>
            <person name="Liu Y."/>
            <person name="Hu-Tang G.R."/>
            <person name="Wang J.P."/>
            <person name="Wang J.H."/>
            <person name="Sun Y.H."/>
            <person name="Ni S.B."/>
            <person name="Chen W.B."/>
            <person name="Zhang X.C."/>
            <person name="Jiao Y.N."/>
            <person name="Eichler E.E."/>
            <person name="Li G.H."/>
            <person name="Liu X."/>
            <person name="Gao L.Z."/>
        </authorList>
    </citation>
    <scope>NUCLEOTIDE SEQUENCE [LARGE SCALE GENOMIC DNA]</scope>
    <source>
        <strain evidence="4">cv. GT1</strain>
        <tissue evidence="3">Leaf</tissue>
    </source>
</reference>
<name>A0A6A6NFQ5_HEVBR</name>
<feature type="region of interest" description="Disordered" evidence="2">
    <location>
        <begin position="290"/>
        <end position="320"/>
    </location>
</feature>
<evidence type="ECO:0000256" key="2">
    <source>
        <dbReference type="SAM" id="MobiDB-lite"/>
    </source>
</evidence>
<evidence type="ECO:0000313" key="3">
    <source>
        <dbReference type="EMBL" id="KAF2323982.1"/>
    </source>
</evidence>
<keyword evidence="4" id="KW-1185">Reference proteome</keyword>
<feature type="compositionally biased region" description="Basic and acidic residues" evidence="2">
    <location>
        <begin position="93"/>
        <end position="111"/>
    </location>
</feature>
<sequence length="320" mass="36202">MCMNCILDARVLMDGGEWDLITNIFARAVDVHTTGIATNVKLLLKLIQEHNGASTNDDRKMQRIAGMITILDDVKSRIEKSQSARKRLAELRRCNTELRPSRSPRDKKHQEAVTSTDDNERLRKQLSTSLAARKSLEIMCSSLGKEKEIMACELARKVSELNEMEELVSDLKAQNDTLLTKLQSHAAEHKEKKTIAGDAQGNAALQDRNKVLSEQLLNSLDSYRSLKRKYKDAKKGNSEIRKTMEEIGVEVIAGIERIRSFRQRMASSKDQPADIEEEISALEQMFQRFNMKISKHEEQNNERAKPKAEISASSKPPVLA</sequence>
<proteinExistence type="predicted"/>
<comment type="caution">
    <text evidence="3">The sequence shown here is derived from an EMBL/GenBank/DDBJ whole genome shotgun (WGS) entry which is preliminary data.</text>
</comment>
<dbReference type="PANTHER" id="PTHR38378:SF3">
    <property type="entry name" value="MYOSIN HEAVY CHAIN-LIKE PROTEIN"/>
    <property type="match status" value="1"/>
</dbReference>
<dbReference type="PANTHER" id="PTHR38378">
    <property type="entry name" value="MYOSIN HEAVY CHAIN-LIKE PROTEIN"/>
    <property type="match status" value="1"/>
</dbReference>
<dbReference type="EMBL" id="JAAGAX010000001">
    <property type="protein sequence ID" value="KAF2323982.1"/>
    <property type="molecule type" value="Genomic_DNA"/>
</dbReference>
<organism evidence="3 4">
    <name type="scientific">Hevea brasiliensis</name>
    <name type="common">Para rubber tree</name>
    <name type="synonym">Siphonia brasiliensis</name>
    <dbReference type="NCBI Taxonomy" id="3981"/>
    <lineage>
        <taxon>Eukaryota</taxon>
        <taxon>Viridiplantae</taxon>
        <taxon>Streptophyta</taxon>
        <taxon>Embryophyta</taxon>
        <taxon>Tracheophyta</taxon>
        <taxon>Spermatophyta</taxon>
        <taxon>Magnoliopsida</taxon>
        <taxon>eudicotyledons</taxon>
        <taxon>Gunneridae</taxon>
        <taxon>Pentapetalae</taxon>
        <taxon>rosids</taxon>
        <taxon>fabids</taxon>
        <taxon>Malpighiales</taxon>
        <taxon>Euphorbiaceae</taxon>
        <taxon>Crotonoideae</taxon>
        <taxon>Micrandreae</taxon>
        <taxon>Hevea</taxon>
    </lineage>
</organism>
<evidence type="ECO:0000256" key="1">
    <source>
        <dbReference type="SAM" id="Coils"/>
    </source>
</evidence>
<feature type="region of interest" description="Disordered" evidence="2">
    <location>
        <begin position="93"/>
        <end position="122"/>
    </location>
</feature>
<protein>
    <submittedName>
        <fullName evidence="3">Uncharacterized protein</fullName>
    </submittedName>
</protein>
<dbReference type="AlphaFoldDB" id="A0A6A6NFQ5"/>
<dbReference type="Proteomes" id="UP000467840">
    <property type="component" value="Chromosome 5"/>
</dbReference>
<feature type="compositionally biased region" description="Basic and acidic residues" evidence="2">
    <location>
        <begin position="294"/>
        <end position="308"/>
    </location>
</feature>
<gene>
    <name evidence="3" type="ORF">GH714_005857</name>
</gene>
<keyword evidence="1" id="KW-0175">Coiled coil</keyword>
<accession>A0A6A6NFQ5</accession>
<feature type="coiled-coil region" evidence="1">
    <location>
        <begin position="154"/>
        <end position="181"/>
    </location>
</feature>
<evidence type="ECO:0000313" key="4">
    <source>
        <dbReference type="Proteomes" id="UP000467840"/>
    </source>
</evidence>